<keyword evidence="3" id="KW-1185">Reference proteome</keyword>
<feature type="transmembrane region" description="Helical" evidence="1">
    <location>
        <begin position="314"/>
        <end position="337"/>
    </location>
</feature>
<accession>W4Q3T1</accession>
<protein>
    <recommendedName>
        <fullName evidence="4">Spore germination protein</fullName>
    </recommendedName>
</protein>
<sequence>MKQEKPLSLTVLLSNWFSISMLFISGEVVLRYGAKAGFVMVLAFLVALILVFPLLKEKRLSNVSTDWLRLFWLMEVILLQLFIGIILIKEIFSFAIFEAAFWTIMGSLFFTLLLKYVKKLLTLFEISLLSLIFGMAILLPNYVYLQKGLETVYHNLLHYHPKLLHQDQTGINGLFFLLVLIFFSKLFVQIPVLRQVTGSTNGKGFRKLIIAGIIWSTIVLAFSTMTIVSITQNMTIVHSNELVPELLRKLSTPFIFYTVLISFYIGTFIKIALSFLTFLDFPHKGSLSPKLIYLTLGCLIVLVPYLYVKEYTVLAIFLYVGALLSSLTILSFLFSLVKNLTMKNQ</sequence>
<proteinExistence type="predicted"/>
<dbReference type="EMBL" id="BAUT01000031">
    <property type="protein sequence ID" value="GAE26741.1"/>
    <property type="molecule type" value="Genomic_DNA"/>
</dbReference>
<dbReference type="Proteomes" id="UP000018890">
    <property type="component" value="Unassembled WGS sequence"/>
</dbReference>
<name>W4Q3T1_9BACI</name>
<feature type="transmembrane region" description="Helical" evidence="1">
    <location>
        <begin position="7"/>
        <end position="24"/>
    </location>
</feature>
<comment type="caution">
    <text evidence="2">The sequence shown here is derived from an EMBL/GenBank/DDBJ whole genome shotgun (WGS) entry which is preliminary data.</text>
</comment>
<feature type="transmembrane region" description="Helical" evidence="1">
    <location>
        <begin position="36"/>
        <end position="55"/>
    </location>
</feature>
<keyword evidence="1" id="KW-1133">Transmembrane helix</keyword>
<evidence type="ECO:0008006" key="4">
    <source>
        <dbReference type="Google" id="ProtNLM"/>
    </source>
</evidence>
<reference evidence="2" key="1">
    <citation type="journal article" date="2014" name="Genome Announc.">
        <title>Draft Genome Sequences of Three Alkaliphilic Bacillus Strains, Bacillus wakoensis JCM 9140T, Bacillus akibai JCM 9157T, and Bacillus hemicellulosilyticus JCM 9152T.</title>
        <authorList>
            <person name="Yuki M."/>
            <person name="Oshima K."/>
            <person name="Suda W."/>
            <person name="Oshida Y."/>
            <person name="Kitamura K."/>
            <person name="Iida T."/>
            <person name="Hattori M."/>
            <person name="Ohkuma M."/>
        </authorList>
    </citation>
    <scope>NUCLEOTIDE SEQUENCE [LARGE SCALE GENOMIC DNA]</scope>
    <source>
        <strain evidence="2">JCM 9140</strain>
    </source>
</reference>
<dbReference type="AlphaFoldDB" id="W4Q3T1"/>
<evidence type="ECO:0000313" key="3">
    <source>
        <dbReference type="Proteomes" id="UP000018890"/>
    </source>
</evidence>
<feature type="transmembrane region" description="Helical" evidence="1">
    <location>
        <begin position="254"/>
        <end position="279"/>
    </location>
</feature>
<evidence type="ECO:0000256" key="1">
    <source>
        <dbReference type="SAM" id="Phobius"/>
    </source>
</evidence>
<evidence type="ECO:0000313" key="2">
    <source>
        <dbReference type="EMBL" id="GAE26741.1"/>
    </source>
</evidence>
<feature type="transmembrane region" description="Helical" evidence="1">
    <location>
        <begin position="94"/>
        <end position="114"/>
    </location>
</feature>
<keyword evidence="1" id="KW-0812">Transmembrane</keyword>
<feature type="transmembrane region" description="Helical" evidence="1">
    <location>
        <begin position="126"/>
        <end position="145"/>
    </location>
</feature>
<keyword evidence="1" id="KW-0472">Membrane</keyword>
<gene>
    <name evidence="2" type="ORF">JCM9140_2832</name>
</gene>
<dbReference type="RefSeq" id="WP_034746947.1">
    <property type="nucleotide sequence ID" value="NZ_BAUT01000031.1"/>
</dbReference>
<feature type="transmembrane region" description="Helical" evidence="1">
    <location>
        <begin position="291"/>
        <end position="308"/>
    </location>
</feature>
<dbReference type="OrthoDB" id="2855379at2"/>
<dbReference type="STRING" id="1236970.JCM9140_2832"/>
<feature type="transmembrane region" description="Helical" evidence="1">
    <location>
        <begin position="208"/>
        <end position="234"/>
    </location>
</feature>
<organism evidence="2 3">
    <name type="scientific">Halalkalibacter wakoensis JCM 9140</name>
    <dbReference type="NCBI Taxonomy" id="1236970"/>
    <lineage>
        <taxon>Bacteria</taxon>
        <taxon>Bacillati</taxon>
        <taxon>Bacillota</taxon>
        <taxon>Bacilli</taxon>
        <taxon>Bacillales</taxon>
        <taxon>Bacillaceae</taxon>
        <taxon>Halalkalibacter</taxon>
    </lineage>
</organism>
<feature type="transmembrane region" description="Helical" evidence="1">
    <location>
        <begin position="67"/>
        <end position="88"/>
    </location>
</feature>
<feature type="transmembrane region" description="Helical" evidence="1">
    <location>
        <begin position="169"/>
        <end position="188"/>
    </location>
</feature>